<comment type="caution">
    <text evidence="4">The sequence shown here is derived from an EMBL/GenBank/DDBJ whole genome shotgun (WGS) entry which is preliminary data.</text>
</comment>
<evidence type="ECO:0000313" key="4">
    <source>
        <dbReference type="EMBL" id="TDR93856.1"/>
    </source>
</evidence>
<proteinExistence type="predicted"/>
<name>A0A4R7CA59_9HYPH</name>
<keyword evidence="5" id="KW-1185">Reference proteome</keyword>
<feature type="region of interest" description="Disordered" evidence="1">
    <location>
        <begin position="127"/>
        <end position="173"/>
    </location>
</feature>
<dbReference type="AlphaFoldDB" id="A0A4R7CA59"/>
<dbReference type="InterPro" id="IPR027275">
    <property type="entry name" value="PRC-brl_dom"/>
</dbReference>
<feature type="region of interest" description="Disordered" evidence="1">
    <location>
        <begin position="29"/>
        <end position="56"/>
    </location>
</feature>
<dbReference type="PANTHER" id="PTHR36505">
    <property type="entry name" value="BLR1072 PROTEIN"/>
    <property type="match status" value="1"/>
</dbReference>
<evidence type="ECO:0000259" key="3">
    <source>
        <dbReference type="Pfam" id="PF05239"/>
    </source>
</evidence>
<dbReference type="EMBL" id="SNZR01000011">
    <property type="protein sequence ID" value="TDR93856.1"/>
    <property type="molecule type" value="Genomic_DNA"/>
</dbReference>
<keyword evidence="2" id="KW-0732">Signal</keyword>
<evidence type="ECO:0000256" key="2">
    <source>
        <dbReference type="SAM" id="SignalP"/>
    </source>
</evidence>
<dbReference type="PANTHER" id="PTHR36505:SF1">
    <property type="entry name" value="BLR1072 PROTEIN"/>
    <property type="match status" value="1"/>
</dbReference>
<evidence type="ECO:0000256" key="1">
    <source>
        <dbReference type="SAM" id="MobiDB-lite"/>
    </source>
</evidence>
<feature type="domain" description="PRC-barrel" evidence="3">
    <location>
        <begin position="64"/>
        <end position="123"/>
    </location>
</feature>
<sequence length="211" mass="21174">MRSTTMGTTFAALLLSTSLVAGGAMAQTSDATAPATTAPTTTAPTTPPAPMAASGSFVTSQGVGEFRASKFVGVDIYGSENEKIGDVSEVILDDKGMAKAVVVGVGGFLGIGQKSVAMPWSAVTWSNDAPPTKSAARTEPTATGSTATRAPTAAGTTPPATATRSPAEQAAYNGYPAHGKVALTKAQLESAPTFEYFGEKASNAPAPATRQ</sequence>
<dbReference type="InterPro" id="IPR011033">
    <property type="entry name" value="PRC_barrel-like_sf"/>
</dbReference>
<feature type="compositionally biased region" description="Low complexity" evidence="1">
    <location>
        <begin position="31"/>
        <end position="44"/>
    </location>
</feature>
<feature type="chain" id="PRO_5020483728" evidence="2">
    <location>
        <begin position="27"/>
        <end position="211"/>
    </location>
</feature>
<dbReference type="SUPFAM" id="SSF50346">
    <property type="entry name" value="PRC-barrel domain"/>
    <property type="match status" value="1"/>
</dbReference>
<dbReference type="RefSeq" id="WP_166652349.1">
    <property type="nucleotide sequence ID" value="NZ_SNZR01000011.1"/>
</dbReference>
<evidence type="ECO:0000313" key="5">
    <source>
        <dbReference type="Proteomes" id="UP000295122"/>
    </source>
</evidence>
<accession>A0A4R7CA59</accession>
<reference evidence="4 5" key="1">
    <citation type="submission" date="2019-03" db="EMBL/GenBank/DDBJ databases">
        <title>Genomic Encyclopedia of Type Strains, Phase IV (KMG-IV): sequencing the most valuable type-strain genomes for metagenomic binning, comparative biology and taxonomic classification.</title>
        <authorList>
            <person name="Goeker M."/>
        </authorList>
    </citation>
    <scope>NUCLEOTIDE SEQUENCE [LARGE SCALE GENOMIC DNA]</scope>
    <source>
        <strain evidence="4 5">DSM 25903</strain>
    </source>
</reference>
<dbReference type="Proteomes" id="UP000295122">
    <property type="component" value="Unassembled WGS sequence"/>
</dbReference>
<dbReference type="Pfam" id="PF05239">
    <property type="entry name" value="PRC"/>
    <property type="match status" value="1"/>
</dbReference>
<organism evidence="4 5">
    <name type="scientific">Enterovirga rhinocerotis</name>
    <dbReference type="NCBI Taxonomy" id="1339210"/>
    <lineage>
        <taxon>Bacteria</taxon>
        <taxon>Pseudomonadati</taxon>
        <taxon>Pseudomonadota</taxon>
        <taxon>Alphaproteobacteria</taxon>
        <taxon>Hyphomicrobiales</taxon>
        <taxon>Methylobacteriaceae</taxon>
        <taxon>Enterovirga</taxon>
    </lineage>
</organism>
<feature type="signal peptide" evidence="2">
    <location>
        <begin position="1"/>
        <end position="26"/>
    </location>
</feature>
<gene>
    <name evidence="4" type="ORF">EV668_1125</name>
</gene>
<feature type="compositionally biased region" description="Low complexity" evidence="1">
    <location>
        <begin position="140"/>
        <end position="167"/>
    </location>
</feature>
<protein>
    <submittedName>
        <fullName evidence="4">Sporulation protein YlmC with PRC-barrel domain</fullName>
    </submittedName>
</protein>
<dbReference type="Gene3D" id="2.30.30.240">
    <property type="entry name" value="PRC-barrel domain"/>
    <property type="match status" value="1"/>
</dbReference>